<keyword evidence="3" id="KW-1185">Reference proteome</keyword>
<dbReference type="EMBL" id="BMPE01000005">
    <property type="protein sequence ID" value="GGL03865.1"/>
    <property type="molecule type" value="Genomic_DNA"/>
</dbReference>
<dbReference type="RefSeq" id="WP_189069158.1">
    <property type="nucleotide sequence ID" value="NZ_BMPE01000005.1"/>
</dbReference>
<dbReference type="Pfam" id="PF12680">
    <property type="entry name" value="SnoaL_2"/>
    <property type="match status" value="1"/>
</dbReference>
<dbReference type="SUPFAM" id="SSF54427">
    <property type="entry name" value="NTF2-like"/>
    <property type="match status" value="1"/>
</dbReference>
<organism evidence="2 3">
    <name type="scientific">Deinococcus radiotolerans</name>
    <dbReference type="NCBI Taxonomy" id="1309407"/>
    <lineage>
        <taxon>Bacteria</taxon>
        <taxon>Thermotogati</taxon>
        <taxon>Deinococcota</taxon>
        <taxon>Deinococci</taxon>
        <taxon>Deinococcales</taxon>
        <taxon>Deinococcaceae</taxon>
        <taxon>Deinococcus</taxon>
    </lineage>
</organism>
<accession>A0ABQ2FLE2</accession>
<feature type="domain" description="SnoaL-like" evidence="1">
    <location>
        <begin position="9"/>
        <end position="120"/>
    </location>
</feature>
<reference evidence="3" key="1">
    <citation type="journal article" date="2019" name="Int. J. Syst. Evol. Microbiol.">
        <title>The Global Catalogue of Microorganisms (GCM) 10K type strain sequencing project: providing services to taxonomists for standard genome sequencing and annotation.</title>
        <authorList>
            <consortium name="The Broad Institute Genomics Platform"/>
            <consortium name="The Broad Institute Genome Sequencing Center for Infectious Disease"/>
            <person name="Wu L."/>
            <person name="Ma J."/>
        </authorList>
    </citation>
    <scope>NUCLEOTIDE SEQUENCE [LARGE SCALE GENOMIC DNA]</scope>
    <source>
        <strain evidence="3">JCM 19173</strain>
    </source>
</reference>
<comment type="caution">
    <text evidence="2">The sequence shown here is derived from an EMBL/GenBank/DDBJ whole genome shotgun (WGS) entry which is preliminary data.</text>
</comment>
<dbReference type="NCBIfam" id="TIGR02096">
    <property type="entry name" value="ketosteroid isomerase-related protein"/>
    <property type="match status" value="1"/>
</dbReference>
<gene>
    <name evidence="2" type="ORF">GCM10010844_23110</name>
</gene>
<protein>
    <recommendedName>
        <fullName evidence="1">SnoaL-like domain-containing protein</fullName>
    </recommendedName>
</protein>
<evidence type="ECO:0000259" key="1">
    <source>
        <dbReference type="Pfam" id="PF12680"/>
    </source>
</evidence>
<evidence type="ECO:0000313" key="2">
    <source>
        <dbReference type="EMBL" id="GGL03865.1"/>
    </source>
</evidence>
<name>A0ABQ2FLE2_9DEIO</name>
<dbReference type="Gene3D" id="3.10.450.50">
    <property type="match status" value="1"/>
</dbReference>
<dbReference type="InterPro" id="IPR037401">
    <property type="entry name" value="SnoaL-like"/>
</dbReference>
<dbReference type="InterPro" id="IPR011721">
    <property type="entry name" value="CHP02096"/>
</dbReference>
<dbReference type="InterPro" id="IPR032710">
    <property type="entry name" value="NTF2-like_dom_sf"/>
</dbReference>
<proteinExistence type="predicted"/>
<evidence type="ECO:0000313" key="3">
    <source>
        <dbReference type="Proteomes" id="UP000604341"/>
    </source>
</evidence>
<sequence>MHRDTLALIEQYYAAFNAADFGGMLALLTEDVRHDINEGDTQVGLEAFRAFLAKMDAHYREQARDLVVMTTPDGTRASAEFVIHGEYLRTDPGLPEARGQRYELPVGAFFEVRGGRIARVTNYYNLADWSRQVGA</sequence>
<dbReference type="Proteomes" id="UP000604341">
    <property type="component" value="Unassembled WGS sequence"/>
</dbReference>